<dbReference type="InterPro" id="IPR013976">
    <property type="entry name" value="HDOD"/>
</dbReference>
<dbReference type="Proteomes" id="UP000516028">
    <property type="component" value="Chromosome"/>
</dbReference>
<feature type="domain" description="HDOD" evidence="1">
    <location>
        <begin position="1"/>
        <end position="182"/>
    </location>
</feature>
<proteinExistence type="predicted"/>
<gene>
    <name evidence="2" type="ORF">H9K75_21660</name>
</gene>
<accession>A0A7H0GQT0</accession>
<dbReference type="PANTHER" id="PTHR33525">
    <property type="match status" value="1"/>
</dbReference>
<dbReference type="AlphaFoldDB" id="A0A7H0GQT0"/>
<dbReference type="PROSITE" id="PS51833">
    <property type="entry name" value="HDOD"/>
    <property type="match status" value="1"/>
</dbReference>
<dbReference type="InterPro" id="IPR052340">
    <property type="entry name" value="RNase_Y/CdgJ"/>
</dbReference>
<dbReference type="KEGG" id="daer:H9K75_21660"/>
<sequence length="248" mass="26885">MTELIAPEPQLARLNQLFASDPGLTAALLRAANEERFGAHRQVIGIPQALALMPNAALRALTAAAPVGTAARNVPGMSLQQFWRYSLETARMARSLAGILRLNPVAAFAAGMLHAVGELVIHRAECARINSINALAGPFDLGRVELEMRLFGFSYAQVSGGLARRWQLPQVLVEALSYQTNPLDNDSYEPLAAVLNLAVWRARAGEARLNDRELAVTFPGEIGTTLGLDIDTVLQQDPINWKPGDRDD</sequence>
<evidence type="ECO:0000259" key="1">
    <source>
        <dbReference type="PROSITE" id="PS51833"/>
    </source>
</evidence>
<name>A0A7H0GQT0_9BURK</name>
<evidence type="ECO:0000313" key="2">
    <source>
        <dbReference type="EMBL" id="QNP50646.1"/>
    </source>
</evidence>
<dbReference type="SUPFAM" id="SSF109604">
    <property type="entry name" value="HD-domain/PDEase-like"/>
    <property type="match status" value="1"/>
</dbReference>
<protein>
    <submittedName>
        <fullName evidence="2">HDOD domain-containing protein</fullName>
    </submittedName>
</protein>
<dbReference type="PANTHER" id="PTHR33525:SF6">
    <property type="entry name" value="HDOD DOMAIN-CONTAINING PROTEIN"/>
    <property type="match status" value="1"/>
</dbReference>
<organism evidence="2 3">
    <name type="scientific">Diaphorobacter aerolatus</name>
    <dbReference type="NCBI Taxonomy" id="1288495"/>
    <lineage>
        <taxon>Bacteria</taxon>
        <taxon>Pseudomonadati</taxon>
        <taxon>Pseudomonadota</taxon>
        <taxon>Betaproteobacteria</taxon>
        <taxon>Burkholderiales</taxon>
        <taxon>Comamonadaceae</taxon>
        <taxon>Diaphorobacter</taxon>
    </lineage>
</organism>
<keyword evidence="3" id="KW-1185">Reference proteome</keyword>
<dbReference type="Pfam" id="PF08668">
    <property type="entry name" value="HDOD"/>
    <property type="match status" value="1"/>
</dbReference>
<dbReference type="RefSeq" id="WP_187726143.1">
    <property type="nucleotide sequence ID" value="NZ_CP060783.1"/>
</dbReference>
<reference evidence="2 3" key="1">
    <citation type="submission" date="2020-08" db="EMBL/GenBank/DDBJ databases">
        <title>Genome sequence of Diaphorobacter aerolatus KACC 16536T.</title>
        <authorList>
            <person name="Hyun D.-W."/>
            <person name="Bae J.-W."/>
        </authorList>
    </citation>
    <scope>NUCLEOTIDE SEQUENCE [LARGE SCALE GENOMIC DNA]</scope>
    <source>
        <strain evidence="2 3">KACC 16536</strain>
    </source>
</reference>
<dbReference type="Gene3D" id="1.10.3210.10">
    <property type="entry name" value="Hypothetical protein af1432"/>
    <property type="match status" value="1"/>
</dbReference>
<evidence type="ECO:0000313" key="3">
    <source>
        <dbReference type="Proteomes" id="UP000516028"/>
    </source>
</evidence>
<dbReference type="EMBL" id="CP060783">
    <property type="protein sequence ID" value="QNP50646.1"/>
    <property type="molecule type" value="Genomic_DNA"/>
</dbReference>